<keyword evidence="4" id="KW-0418">Kinase</keyword>
<evidence type="ECO:0000313" key="7">
    <source>
        <dbReference type="EMBL" id="CAB4556119.1"/>
    </source>
</evidence>
<keyword evidence="2" id="KW-0808">Transferase</keyword>
<keyword evidence="3" id="KW-0547">Nucleotide-binding</keyword>
<evidence type="ECO:0000256" key="3">
    <source>
        <dbReference type="ARBA" id="ARBA00022741"/>
    </source>
</evidence>
<gene>
    <name evidence="7" type="ORF">UFOPK1493_01416</name>
</gene>
<reference evidence="7" key="1">
    <citation type="submission" date="2020-05" db="EMBL/GenBank/DDBJ databases">
        <authorList>
            <person name="Chiriac C."/>
            <person name="Salcher M."/>
            <person name="Ghai R."/>
            <person name="Kavagutti S V."/>
        </authorList>
    </citation>
    <scope>NUCLEOTIDE SEQUENCE</scope>
</reference>
<dbReference type="GO" id="GO:0005524">
    <property type="term" value="F:ATP binding"/>
    <property type="evidence" value="ECO:0007669"/>
    <property type="project" value="UniProtKB-KW"/>
</dbReference>
<accession>A0A6J6D0F8</accession>
<dbReference type="AlphaFoldDB" id="A0A6J6D0F8"/>
<feature type="domain" description="Carbohydrate kinase PfkB" evidence="6">
    <location>
        <begin position="2"/>
        <end position="293"/>
    </location>
</feature>
<dbReference type="CDD" id="cd01167">
    <property type="entry name" value="bac_FRK"/>
    <property type="match status" value="1"/>
</dbReference>
<name>A0A6J6D0F8_9ZZZZ</name>
<proteinExistence type="inferred from homology"/>
<dbReference type="InterPro" id="IPR029056">
    <property type="entry name" value="Ribokinase-like"/>
</dbReference>
<dbReference type="GO" id="GO:0016301">
    <property type="term" value="F:kinase activity"/>
    <property type="evidence" value="ECO:0007669"/>
    <property type="project" value="UniProtKB-KW"/>
</dbReference>
<evidence type="ECO:0000259" key="6">
    <source>
        <dbReference type="Pfam" id="PF00294"/>
    </source>
</evidence>
<organism evidence="7">
    <name type="scientific">freshwater metagenome</name>
    <dbReference type="NCBI Taxonomy" id="449393"/>
    <lineage>
        <taxon>unclassified sequences</taxon>
        <taxon>metagenomes</taxon>
        <taxon>ecological metagenomes</taxon>
    </lineage>
</organism>
<dbReference type="EMBL" id="CAEZSR010000041">
    <property type="protein sequence ID" value="CAB4556119.1"/>
    <property type="molecule type" value="Genomic_DNA"/>
</dbReference>
<comment type="similarity">
    <text evidence="1">Belongs to the carbohydrate kinase PfkB family.</text>
</comment>
<protein>
    <submittedName>
        <fullName evidence="7">Unannotated protein</fullName>
    </submittedName>
</protein>
<evidence type="ECO:0000256" key="1">
    <source>
        <dbReference type="ARBA" id="ARBA00010688"/>
    </source>
</evidence>
<dbReference type="InterPro" id="IPR050306">
    <property type="entry name" value="PfkB_Carbo_kinase"/>
</dbReference>
<dbReference type="PROSITE" id="PS00584">
    <property type="entry name" value="PFKB_KINASES_2"/>
    <property type="match status" value="1"/>
</dbReference>
<evidence type="ECO:0000256" key="2">
    <source>
        <dbReference type="ARBA" id="ARBA00022679"/>
    </source>
</evidence>
<dbReference type="PANTHER" id="PTHR43085:SF1">
    <property type="entry name" value="PSEUDOURIDINE KINASE-RELATED"/>
    <property type="match status" value="1"/>
</dbReference>
<keyword evidence="5" id="KW-0067">ATP-binding</keyword>
<dbReference type="PANTHER" id="PTHR43085">
    <property type="entry name" value="HEXOKINASE FAMILY MEMBER"/>
    <property type="match status" value="1"/>
</dbReference>
<dbReference type="InterPro" id="IPR011611">
    <property type="entry name" value="PfkB_dom"/>
</dbReference>
<sequence length="308" mass="31978">MIVVAGEALIDLVIRTDGSVTAALGGGPFNVARTIARLGGDVSFLGSLSDDRFGSMLAAQLAADGVSPAATSRCTLPTTLAAAELDDHGSASYRFYVTDTSAPALVDLPPAARTADTVHLGTLGLVLEPMVTTLVGLLDTLGPEVLVMTDPNCRERLIPDRAAYLARLDHVYGGSHVVKISTDDAEYLSPGTDPLQLARSIVDRGVRVVLLTAGRSATWVVTATSTTELPTPAVEVADTIGAGDSFCGGFLAWWRGNGFGVDELGSDHLVVRAARAAQAVSAFTVTQVGANPPRRDQLAEGWHACSPT</sequence>
<evidence type="ECO:0000256" key="4">
    <source>
        <dbReference type="ARBA" id="ARBA00022777"/>
    </source>
</evidence>
<dbReference type="SUPFAM" id="SSF53613">
    <property type="entry name" value="Ribokinase-like"/>
    <property type="match status" value="1"/>
</dbReference>
<dbReference type="InterPro" id="IPR002173">
    <property type="entry name" value="Carboh/pur_kinase_PfkB_CS"/>
</dbReference>
<dbReference type="Pfam" id="PF00294">
    <property type="entry name" value="PfkB"/>
    <property type="match status" value="1"/>
</dbReference>
<dbReference type="Gene3D" id="3.40.1190.20">
    <property type="match status" value="1"/>
</dbReference>
<evidence type="ECO:0000256" key="5">
    <source>
        <dbReference type="ARBA" id="ARBA00022840"/>
    </source>
</evidence>